<dbReference type="AlphaFoldDB" id="A0A7C8NX23"/>
<reference evidence="1 2" key="1">
    <citation type="submission" date="2019-06" db="EMBL/GenBank/DDBJ databases">
        <authorList>
            <person name="Palmer J.M."/>
        </authorList>
    </citation>
    <scope>NUCLEOTIDE SEQUENCE [LARGE SCALE GENOMIC DNA]</scope>
    <source>
        <strain evidence="1 2">TWF703</strain>
    </source>
</reference>
<dbReference type="EMBL" id="WIQZ01000007">
    <property type="protein sequence ID" value="KAF3144062.1"/>
    <property type="molecule type" value="Genomic_DNA"/>
</dbReference>
<proteinExistence type="predicted"/>
<evidence type="ECO:0000313" key="2">
    <source>
        <dbReference type="Proteomes" id="UP000480548"/>
    </source>
</evidence>
<comment type="caution">
    <text evidence="1">The sequence shown here is derived from an EMBL/GenBank/DDBJ whole genome shotgun (WGS) entry which is preliminary data.</text>
</comment>
<evidence type="ECO:0000313" key="1">
    <source>
        <dbReference type="EMBL" id="KAF3144062.1"/>
    </source>
</evidence>
<dbReference type="Proteomes" id="UP000480548">
    <property type="component" value="Unassembled WGS sequence"/>
</dbReference>
<name>A0A7C8NX23_ORBOL</name>
<sequence>MNTDSSELFGLRIVSKSRDVLKVTHDVEPGFSLQKRDRESVFSYPGRFFGWTASWAKRLEGFSGPWPSVKRGRSLAAGCKLLGSVLIGVQVDKRLDFMNMKPWILGLSPLHGPETRLRGNQFHKKFAD</sequence>
<gene>
    <name evidence="1" type="ORF">TWF703_009356</name>
</gene>
<accession>A0A7C8NX23</accession>
<protein>
    <submittedName>
        <fullName evidence="1">Uncharacterized protein</fullName>
    </submittedName>
</protein>
<organism evidence="1 2">
    <name type="scientific">Orbilia oligospora</name>
    <name type="common">Nematode-trapping fungus</name>
    <name type="synonym">Arthrobotrys oligospora</name>
    <dbReference type="NCBI Taxonomy" id="2813651"/>
    <lineage>
        <taxon>Eukaryota</taxon>
        <taxon>Fungi</taxon>
        <taxon>Dikarya</taxon>
        <taxon>Ascomycota</taxon>
        <taxon>Pezizomycotina</taxon>
        <taxon>Orbiliomycetes</taxon>
        <taxon>Orbiliales</taxon>
        <taxon>Orbiliaceae</taxon>
        <taxon>Orbilia</taxon>
    </lineage>
</organism>